<keyword evidence="1" id="KW-1133">Transmembrane helix</keyword>
<evidence type="ECO:0000313" key="3">
    <source>
        <dbReference type="Proteomes" id="UP000289238"/>
    </source>
</evidence>
<dbReference type="Proteomes" id="UP000289238">
    <property type="component" value="Unassembled WGS sequence"/>
</dbReference>
<proteinExistence type="predicted"/>
<reference evidence="2 3" key="1">
    <citation type="submission" date="2018-07" db="EMBL/GenBank/DDBJ databases">
        <title>Leeuwenhoekiella genomics.</title>
        <authorList>
            <person name="Tahon G."/>
            <person name="Willems A."/>
        </authorList>
    </citation>
    <scope>NUCLEOTIDE SEQUENCE [LARGE SCALE GENOMIC DNA]</scope>
    <source>
        <strain evidence="2 3">LMG 22550</strain>
    </source>
</reference>
<gene>
    <name evidence="2" type="ORF">DSM00_776</name>
</gene>
<feature type="transmembrane region" description="Helical" evidence="1">
    <location>
        <begin position="158"/>
        <end position="180"/>
    </location>
</feature>
<feature type="transmembrane region" description="Helical" evidence="1">
    <location>
        <begin position="65"/>
        <end position="87"/>
    </location>
</feature>
<feature type="transmembrane region" description="Helical" evidence="1">
    <location>
        <begin position="41"/>
        <end position="59"/>
    </location>
</feature>
<dbReference type="AlphaFoldDB" id="A0A4Q0PDM8"/>
<name>A0A4Q0PDM8_9FLAO</name>
<organism evidence="2 3">
    <name type="scientific">Leeuwenhoekiella aequorea</name>
    <dbReference type="NCBI Taxonomy" id="283736"/>
    <lineage>
        <taxon>Bacteria</taxon>
        <taxon>Pseudomonadati</taxon>
        <taxon>Bacteroidota</taxon>
        <taxon>Flavobacteriia</taxon>
        <taxon>Flavobacteriales</taxon>
        <taxon>Flavobacteriaceae</taxon>
        <taxon>Leeuwenhoekiella</taxon>
    </lineage>
</organism>
<keyword evidence="1" id="KW-0812">Transmembrane</keyword>
<dbReference type="EMBL" id="QOVM01000001">
    <property type="protein sequence ID" value="RXG24980.1"/>
    <property type="molecule type" value="Genomic_DNA"/>
</dbReference>
<evidence type="ECO:0000256" key="1">
    <source>
        <dbReference type="SAM" id="Phobius"/>
    </source>
</evidence>
<sequence length="217" mass="24217">MIETVITLAIYVHALFGGIGLIAGTLSVITKKGSSLHRKSGKWFVIGMLLSSGISLPIACMPGHINLFLFLIGLFTIYMVVVGKRALRYKFRKNKVARLDWTITIVMFCISIVMILCGSLMFEKVSVLYIYFGIVGVVLCISDYKFLRNPHKTRNMWLVQHIGKIMGAYIASVTAFLVAGLSISGVAIWIIPSFFGTAIIIYYIKKVRRTSLRPEVN</sequence>
<comment type="caution">
    <text evidence="2">The sequence shown here is derived from an EMBL/GenBank/DDBJ whole genome shotgun (WGS) entry which is preliminary data.</text>
</comment>
<evidence type="ECO:0000313" key="2">
    <source>
        <dbReference type="EMBL" id="RXG24980.1"/>
    </source>
</evidence>
<keyword evidence="1" id="KW-0472">Membrane</keyword>
<feature type="transmembrane region" description="Helical" evidence="1">
    <location>
        <begin position="6"/>
        <end position="29"/>
    </location>
</feature>
<accession>A0A4Q0PDM8</accession>
<feature type="transmembrane region" description="Helical" evidence="1">
    <location>
        <begin position="99"/>
        <end position="122"/>
    </location>
</feature>
<feature type="transmembrane region" description="Helical" evidence="1">
    <location>
        <begin position="186"/>
        <end position="204"/>
    </location>
</feature>
<feature type="transmembrane region" description="Helical" evidence="1">
    <location>
        <begin position="128"/>
        <end position="146"/>
    </location>
</feature>
<dbReference type="RefSeq" id="WP_128756686.1">
    <property type="nucleotide sequence ID" value="NZ_QOVM01000001.1"/>
</dbReference>
<dbReference type="OrthoDB" id="1162022at2"/>
<protein>
    <submittedName>
        <fullName evidence="2">Uncharacterized protein</fullName>
    </submittedName>
</protein>
<keyword evidence="3" id="KW-1185">Reference proteome</keyword>